<feature type="transmembrane region" description="Helical" evidence="13">
    <location>
        <begin position="93"/>
        <end position="115"/>
    </location>
</feature>
<comment type="subcellular location">
    <subcellularLocation>
        <location evidence="1">Cell membrane</location>
        <topology evidence="1">Multi-pass membrane protein</topology>
    </subcellularLocation>
</comment>
<evidence type="ECO:0000259" key="14">
    <source>
        <dbReference type="Pfam" id="PF02665"/>
    </source>
</evidence>
<reference evidence="15" key="1">
    <citation type="submission" date="2022-10" db="EMBL/GenBank/DDBJ databases">
        <title>Whole-Genome Sequencing of Brachybacterium huguangmaarense BRM-3, Isolated from Betula schmidtii.</title>
        <authorList>
            <person name="Haam D."/>
        </authorList>
    </citation>
    <scope>NUCLEOTIDE SEQUENCE</scope>
    <source>
        <strain evidence="15">BRM-3</strain>
    </source>
</reference>
<keyword evidence="4" id="KW-0349">Heme</keyword>
<evidence type="ECO:0000256" key="2">
    <source>
        <dbReference type="ARBA" id="ARBA00022448"/>
    </source>
</evidence>
<evidence type="ECO:0000256" key="11">
    <source>
        <dbReference type="ARBA" id="ARBA00023063"/>
    </source>
</evidence>
<evidence type="ECO:0000256" key="12">
    <source>
        <dbReference type="ARBA" id="ARBA00023136"/>
    </source>
</evidence>
<keyword evidence="2" id="KW-0813">Transport</keyword>
<keyword evidence="8 13" id="KW-1133">Transmembrane helix</keyword>
<proteinExistence type="predicted"/>
<dbReference type="RefSeq" id="WP_263593259.1">
    <property type="nucleotide sequence ID" value="NZ_CP107020.1"/>
</dbReference>
<dbReference type="InterPro" id="IPR051936">
    <property type="entry name" value="Heme-iron_electron_transfer"/>
</dbReference>
<evidence type="ECO:0000256" key="3">
    <source>
        <dbReference type="ARBA" id="ARBA00022475"/>
    </source>
</evidence>
<evidence type="ECO:0000256" key="10">
    <source>
        <dbReference type="ARBA" id="ARBA00023004"/>
    </source>
</evidence>
<dbReference type="SUPFAM" id="SSF103501">
    <property type="entry name" value="Respiratory nitrate reductase 1 gamma chain"/>
    <property type="match status" value="1"/>
</dbReference>
<dbReference type="InterPro" id="IPR003816">
    <property type="entry name" value="Nitrate_red_gam"/>
</dbReference>
<dbReference type="PANTHER" id="PTHR30598">
    <property type="entry name" value="NITRATE REDUCTASE PRIVATE CHAPERONE, REDOX ENZYME MATURATION PROTEIN REMP FAMILY"/>
    <property type="match status" value="1"/>
</dbReference>
<protein>
    <submittedName>
        <fullName evidence="15">Respiratory nitrate reductase subunit gamma</fullName>
    </submittedName>
</protein>
<evidence type="ECO:0000313" key="15">
    <source>
        <dbReference type="EMBL" id="UYG16046.1"/>
    </source>
</evidence>
<gene>
    <name evidence="15" type="primary">narI</name>
    <name evidence="15" type="ORF">BRM3_10425</name>
</gene>
<dbReference type="Gene3D" id="1.20.950.20">
    <property type="entry name" value="Transmembrane di-heme cytochromes, Chain C"/>
    <property type="match status" value="1"/>
</dbReference>
<dbReference type="Proteomes" id="UP001164305">
    <property type="component" value="Chromosome"/>
</dbReference>
<evidence type="ECO:0000313" key="16">
    <source>
        <dbReference type="Proteomes" id="UP001164305"/>
    </source>
</evidence>
<feature type="domain" description="NarG-like" evidence="14">
    <location>
        <begin position="10"/>
        <end position="228"/>
    </location>
</feature>
<keyword evidence="16" id="KW-1185">Reference proteome</keyword>
<organism evidence="15 16">
    <name type="scientific">Brachybacterium huguangmaarense</name>
    <dbReference type="NCBI Taxonomy" id="1652028"/>
    <lineage>
        <taxon>Bacteria</taxon>
        <taxon>Bacillati</taxon>
        <taxon>Actinomycetota</taxon>
        <taxon>Actinomycetes</taxon>
        <taxon>Micrococcales</taxon>
        <taxon>Dermabacteraceae</taxon>
        <taxon>Brachybacterium</taxon>
    </lineage>
</organism>
<evidence type="ECO:0000256" key="5">
    <source>
        <dbReference type="ARBA" id="ARBA00022692"/>
    </source>
</evidence>
<evidence type="ECO:0000256" key="1">
    <source>
        <dbReference type="ARBA" id="ARBA00004651"/>
    </source>
</evidence>
<name>A0ABY6FZL9_9MICO</name>
<feature type="transmembrane region" description="Helical" evidence="13">
    <location>
        <begin position="12"/>
        <end position="30"/>
    </location>
</feature>
<dbReference type="InterPro" id="IPR036197">
    <property type="entry name" value="NarG-like_sf"/>
</dbReference>
<keyword evidence="12 13" id="KW-0472">Membrane</keyword>
<keyword evidence="11" id="KW-0534">Nitrate assimilation</keyword>
<feature type="transmembrane region" description="Helical" evidence="13">
    <location>
        <begin position="135"/>
        <end position="155"/>
    </location>
</feature>
<accession>A0ABY6FZL9</accession>
<feature type="transmembrane region" description="Helical" evidence="13">
    <location>
        <begin position="190"/>
        <end position="218"/>
    </location>
</feature>
<dbReference type="NCBIfam" id="TIGR00351">
    <property type="entry name" value="narI"/>
    <property type="match status" value="1"/>
</dbReference>
<feature type="transmembrane region" description="Helical" evidence="13">
    <location>
        <begin position="51"/>
        <end position="73"/>
    </location>
</feature>
<keyword evidence="9" id="KW-0560">Oxidoreductase</keyword>
<keyword evidence="6" id="KW-0479">Metal-binding</keyword>
<dbReference type="EMBL" id="CP107020">
    <property type="protein sequence ID" value="UYG16046.1"/>
    <property type="molecule type" value="Genomic_DNA"/>
</dbReference>
<keyword evidence="10" id="KW-0408">Iron</keyword>
<keyword evidence="3" id="KW-1003">Cell membrane</keyword>
<evidence type="ECO:0000256" key="8">
    <source>
        <dbReference type="ARBA" id="ARBA00022989"/>
    </source>
</evidence>
<evidence type="ECO:0000256" key="6">
    <source>
        <dbReference type="ARBA" id="ARBA00022723"/>
    </source>
</evidence>
<dbReference type="InterPro" id="IPR023234">
    <property type="entry name" value="NarG-like_domain"/>
</dbReference>
<dbReference type="PANTHER" id="PTHR30598:SF3">
    <property type="entry name" value="RESPIRATORY NITRATE REDUCTASE 1 GAMMA CHAIN"/>
    <property type="match status" value="1"/>
</dbReference>
<dbReference type="Pfam" id="PF02665">
    <property type="entry name" value="Nitrate_red_gam"/>
    <property type="match status" value="1"/>
</dbReference>
<sequence>MTVPYSPLEIFLWAVVPYVALAVFVLGHVWRFTQDRFGWTTRSSQIYESKLLRIGSPMFHFGIIGIFFGHVIGLGIPQSWTRALGIQDHWYHLFAASVGLAAAIACVGGLLILLYRRRSNARVFGATTVGDKIMYLSLSLTIGFGVLATLVHTTLGDYNYREGVSIWFRQFWLLHPDIGLMGHAPIFFQLHILSAMLLFAIWPFTRLVHVFAVPLGYLTRPYIVYRSKDPRREAERRGWEKVRF</sequence>
<evidence type="ECO:0000256" key="4">
    <source>
        <dbReference type="ARBA" id="ARBA00022617"/>
    </source>
</evidence>
<evidence type="ECO:0000256" key="9">
    <source>
        <dbReference type="ARBA" id="ARBA00023002"/>
    </source>
</evidence>
<keyword evidence="5 13" id="KW-0812">Transmembrane</keyword>
<evidence type="ECO:0000256" key="13">
    <source>
        <dbReference type="SAM" id="Phobius"/>
    </source>
</evidence>
<evidence type="ECO:0000256" key="7">
    <source>
        <dbReference type="ARBA" id="ARBA00022982"/>
    </source>
</evidence>
<keyword evidence="7" id="KW-0249">Electron transport</keyword>